<dbReference type="FunFam" id="1.10.510.10:FF:000343">
    <property type="entry name" value="Cysteine-rich receptor-like protein kinase 28"/>
    <property type="match status" value="1"/>
</dbReference>
<evidence type="ECO:0008006" key="23">
    <source>
        <dbReference type="Google" id="ProtNLM"/>
    </source>
</evidence>
<evidence type="ECO:0000256" key="8">
    <source>
        <dbReference type="ARBA" id="ARBA00022741"/>
    </source>
</evidence>
<evidence type="ECO:0000256" key="16">
    <source>
        <dbReference type="SAM" id="MobiDB-lite"/>
    </source>
</evidence>
<dbReference type="PROSITE" id="PS00107">
    <property type="entry name" value="PROTEIN_KINASE_ATP"/>
    <property type="match status" value="1"/>
</dbReference>
<evidence type="ECO:0000256" key="12">
    <source>
        <dbReference type="ARBA" id="ARBA00023136"/>
    </source>
</evidence>
<reference evidence="21" key="1">
    <citation type="submission" date="2024-03" db="EMBL/GenBank/DDBJ databases">
        <title>WGS assembly of Saponaria officinalis var. Norfolk2.</title>
        <authorList>
            <person name="Jenkins J."/>
            <person name="Shu S."/>
            <person name="Grimwood J."/>
            <person name="Barry K."/>
            <person name="Goodstein D."/>
            <person name="Schmutz J."/>
            <person name="Leebens-Mack J."/>
            <person name="Osbourn A."/>
        </authorList>
    </citation>
    <scope>NUCLEOTIDE SEQUENCE [LARGE SCALE GENOMIC DNA]</scope>
    <source>
        <strain evidence="21">JIC</strain>
    </source>
</reference>
<dbReference type="EMBL" id="JBDFQZ010000010">
    <property type="protein sequence ID" value="KAK9681696.1"/>
    <property type="molecule type" value="Genomic_DNA"/>
</dbReference>
<dbReference type="Gene3D" id="3.30.200.20">
    <property type="entry name" value="Phosphorylase Kinase, domain 1"/>
    <property type="match status" value="1"/>
</dbReference>
<evidence type="ECO:0000256" key="3">
    <source>
        <dbReference type="ARBA" id="ARBA00022553"/>
    </source>
</evidence>
<evidence type="ECO:0000256" key="7">
    <source>
        <dbReference type="ARBA" id="ARBA00022737"/>
    </source>
</evidence>
<evidence type="ECO:0000256" key="5">
    <source>
        <dbReference type="ARBA" id="ARBA00022692"/>
    </source>
</evidence>
<feature type="domain" description="Gnk2-homologous" evidence="20">
    <location>
        <begin position="136"/>
        <end position="247"/>
    </location>
</feature>
<dbReference type="InterPro" id="IPR011009">
    <property type="entry name" value="Kinase-like_dom_sf"/>
</dbReference>
<dbReference type="PROSITE" id="PS50011">
    <property type="entry name" value="PROTEIN_KINASE_DOM"/>
    <property type="match status" value="1"/>
</dbReference>
<accession>A0AAW1HX86</accession>
<evidence type="ECO:0000259" key="20">
    <source>
        <dbReference type="PROSITE" id="PS51473"/>
    </source>
</evidence>
<keyword evidence="12 17" id="KW-0472">Membrane</keyword>
<keyword evidence="22" id="KW-1185">Reference proteome</keyword>
<dbReference type="FunFam" id="3.30.430.20:FF:000002">
    <property type="entry name" value="Cysteine-rich receptor-like protein kinase 10"/>
    <property type="match status" value="1"/>
</dbReference>
<feature type="transmembrane region" description="Helical" evidence="17">
    <location>
        <begin position="288"/>
        <end position="311"/>
    </location>
</feature>
<evidence type="ECO:0000256" key="1">
    <source>
        <dbReference type="ARBA" id="ARBA00004167"/>
    </source>
</evidence>
<dbReference type="AlphaFoldDB" id="A0AAW1HX86"/>
<dbReference type="Gene3D" id="3.30.430.20">
    <property type="entry name" value="Gnk2 domain, C-X8-C-X2-C motif"/>
    <property type="match status" value="2"/>
</dbReference>
<dbReference type="FunFam" id="3.30.200.20:FF:000142">
    <property type="entry name" value="Cysteine-rich receptor-like protein kinase 10"/>
    <property type="match status" value="1"/>
</dbReference>
<evidence type="ECO:0000256" key="9">
    <source>
        <dbReference type="ARBA" id="ARBA00022777"/>
    </source>
</evidence>
<evidence type="ECO:0000256" key="6">
    <source>
        <dbReference type="ARBA" id="ARBA00022729"/>
    </source>
</evidence>
<keyword evidence="6 18" id="KW-0732">Signal</keyword>
<sequence length="664" mass="73514">MKIPKSMSLVLQCMIFILVIPEISAQFQFLHSRCGNSTFTPNTSYASNVNTVLNSFSSDNQITYGYYNFSAGKYPDKVEAMALCRGDVPQGACRLCVQSSASTLPRVCPNQKQAFGYSDNCIMFYSNITFFHTVTLKPRWALWNGHDVSNITVFNSTLSRLMSGLTKNASSGDTELKFATAKTYLTVNRTMYGMAQCRPDMSKSQCVECVRNISGLIPEHFITSNFTAAGARVITPSCNFRYEIYSFYGNVSDVAMSTSSPPRLPASPGSDKGNASAQDGKGKKSHNIIAIVVPIAIVGAIVLIAVICLMLRKKRKHSLAKFNKEDIETLQSLQYSLAALKAATKDFSEDNKLGEGGFGTVYKGKLPDGQEVAVKRLSQNAAQGDVQFKNEILILAKLQHRNLVRLLGFCLEDEEMLLVYEFVINTSLDHFVFDTERHASMKWETRYNIIIGISRGLLYLHEDSRLRIIHRDLKAGNVLLDADFNPKISDFGMARLFNIDQTQAVASKIVGTYGYMAPEYVLHGHVSVKSDVFSFGVLVLEIISGQRISSFQIGENQENLLTFAWKNWIEGKAWNLVDPTLSEASSTEVLRCIHISLLCVQHNLADRPTTSSVAMMLSSESVSLQVPSQPAFFTRSNASSNAPSNGSSVTYSINEVTMTQVYPR</sequence>
<evidence type="ECO:0000256" key="14">
    <source>
        <dbReference type="ARBA" id="ARBA00023180"/>
    </source>
</evidence>
<evidence type="ECO:0000259" key="19">
    <source>
        <dbReference type="PROSITE" id="PS50011"/>
    </source>
</evidence>
<feature type="region of interest" description="Disordered" evidence="16">
    <location>
        <begin position="259"/>
        <end position="281"/>
    </location>
</feature>
<dbReference type="InterPro" id="IPR008271">
    <property type="entry name" value="Ser/Thr_kinase_AS"/>
</dbReference>
<dbReference type="InterPro" id="IPR017441">
    <property type="entry name" value="Protein_kinase_ATP_BS"/>
</dbReference>
<evidence type="ECO:0000256" key="2">
    <source>
        <dbReference type="ARBA" id="ARBA00022527"/>
    </source>
</evidence>
<dbReference type="GO" id="GO:0004674">
    <property type="term" value="F:protein serine/threonine kinase activity"/>
    <property type="evidence" value="ECO:0007669"/>
    <property type="project" value="UniProtKB-KW"/>
</dbReference>
<keyword evidence="10 15" id="KW-0067">ATP-binding</keyword>
<keyword evidence="9" id="KW-0418">Kinase</keyword>
<dbReference type="GO" id="GO:0009737">
    <property type="term" value="P:response to abscisic acid"/>
    <property type="evidence" value="ECO:0007669"/>
    <property type="project" value="UniProtKB-ARBA"/>
</dbReference>
<dbReference type="Pfam" id="PF01657">
    <property type="entry name" value="Stress-antifung"/>
    <property type="match status" value="2"/>
</dbReference>
<dbReference type="Proteomes" id="UP001443914">
    <property type="component" value="Unassembled WGS sequence"/>
</dbReference>
<evidence type="ECO:0000313" key="22">
    <source>
        <dbReference type="Proteomes" id="UP001443914"/>
    </source>
</evidence>
<evidence type="ECO:0000256" key="15">
    <source>
        <dbReference type="PROSITE-ProRule" id="PRU10141"/>
    </source>
</evidence>
<dbReference type="InterPro" id="IPR002902">
    <property type="entry name" value="GNK2"/>
</dbReference>
<dbReference type="InterPro" id="IPR038408">
    <property type="entry name" value="GNK2_sf"/>
</dbReference>
<dbReference type="PANTHER" id="PTHR27002:SF181">
    <property type="entry name" value="RECEPTOR-LIKE SERINE_THREONINE-PROTEIN KINASE"/>
    <property type="match status" value="1"/>
</dbReference>
<dbReference type="CDD" id="cd23509">
    <property type="entry name" value="Gnk2-like"/>
    <property type="match status" value="2"/>
</dbReference>
<dbReference type="SUPFAM" id="SSF56112">
    <property type="entry name" value="Protein kinase-like (PK-like)"/>
    <property type="match status" value="1"/>
</dbReference>
<evidence type="ECO:0000256" key="18">
    <source>
        <dbReference type="SAM" id="SignalP"/>
    </source>
</evidence>
<feature type="domain" description="Protein kinase" evidence="19">
    <location>
        <begin position="347"/>
        <end position="632"/>
    </location>
</feature>
<feature type="binding site" evidence="15">
    <location>
        <position position="375"/>
    </location>
    <ligand>
        <name>ATP</name>
        <dbReference type="ChEBI" id="CHEBI:30616"/>
    </ligand>
</feature>
<protein>
    <recommendedName>
        <fullName evidence="23">Cysteine-rich receptor-like protein kinase 10</fullName>
    </recommendedName>
</protein>
<dbReference type="Gene3D" id="1.10.510.10">
    <property type="entry name" value="Transferase(Phosphotransferase) domain 1"/>
    <property type="match status" value="1"/>
</dbReference>
<evidence type="ECO:0000256" key="11">
    <source>
        <dbReference type="ARBA" id="ARBA00022989"/>
    </source>
</evidence>
<dbReference type="PROSITE" id="PS00108">
    <property type="entry name" value="PROTEIN_KINASE_ST"/>
    <property type="match status" value="1"/>
</dbReference>
<dbReference type="PANTHER" id="PTHR27002">
    <property type="entry name" value="RECEPTOR-LIKE SERINE/THREONINE-PROTEIN KINASE SD1-8"/>
    <property type="match status" value="1"/>
</dbReference>
<dbReference type="Pfam" id="PF00069">
    <property type="entry name" value="Pkinase"/>
    <property type="match status" value="1"/>
</dbReference>
<keyword evidence="4" id="KW-0808">Transferase</keyword>
<comment type="caution">
    <text evidence="21">The sequence shown here is derived from an EMBL/GenBank/DDBJ whole genome shotgun (WGS) entry which is preliminary data.</text>
</comment>
<keyword evidence="7" id="KW-0677">Repeat</keyword>
<keyword evidence="14" id="KW-0325">Glycoprotein</keyword>
<name>A0AAW1HX86_SAPOF</name>
<dbReference type="GO" id="GO:0005524">
    <property type="term" value="F:ATP binding"/>
    <property type="evidence" value="ECO:0007669"/>
    <property type="project" value="UniProtKB-UniRule"/>
</dbReference>
<comment type="subcellular location">
    <subcellularLocation>
        <location evidence="1">Membrane</location>
        <topology evidence="1">Single-pass membrane protein</topology>
    </subcellularLocation>
</comment>
<evidence type="ECO:0000256" key="17">
    <source>
        <dbReference type="SAM" id="Phobius"/>
    </source>
</evidence>
<evidence type="ECO:0000256" key="10">
    <source>
        <dbReference type="ARBA" id="ARBA00022840"/>
    </source>
</evidence>
<feature type="domain" description="Gnk2-homologous" evidence="20">
    <location>
        <begin position="27"/>
        <end position="130"/>
    </location>
</feature>
<keyword evidence="3" id="KW-0597">Phosphoprotein</keyword>
<dbReference type="GO" id="GO:0005886">
    <property type="term" value="C:plasma membrane"/>
    <property type="evidence" value="ECO:0007669"/>
    <property type="project" value="TreeGrafter"/>
</dbReference>
<dbReference type="InterPro" id="IPR000719">
    <property type="entry name" value="Prot_kinase_dom"/>
</dbReference>
<feature type="signal peptide" evidence="18">
    <location>
        <begin position="1"/>
        <end position="25"/>
    </location>
</feature>
<proteinExistence type="predicted"/>
<organism evidence="21 22">
    <name type="scientific">Saponaria officinalis</name>
    <name type="common">Common soapwort</name>
    <name type="synonym">Lychnis saponaria</name>
    <dbReference type="NCBI Taxonomy" id="3572"/>
    <lineage>
        <taxon>Eukaryota</taxon>
        <taxon>Viridiplantae</taxon>
        <taxon>Streptophyta</taxon>
        <taxon>Embryophyta</taxon>
        <taxon>Tracheophyta</taxon>
        <taxon>Spermatophyta</taxon>
        <taxon>Magnoliopsida</taxon>
        <taxon>eudicotyledons</taxon>
        <taxon>Gunneridae</taxon>
        <taxon>Pentapetalae</taxon>
        <taxon>Caryophyllales</taxon>
        <taxon>Caryophyllaceae</taxon>
        <taxon>Caryophylleae</taxon>
        <taxon>Saponaria</taxon>
    </lineage>
</organism>
<keyword evidence="5 17" id="KW-0812">Transmembrane</keyword>
<dbReference type="SMART" id="SM00220">
    <property type="entry name" value="S_TKc"/>
    <property type="match status" value="1"/>
</dbReference>
<evidence type="ECO:0000313" key="21">
    <source>
        <dbReference type="EMBL" id="KAK9681696.1"/>
    </source>
</evidence>
<dbReference type="PROSITE" id="PS51473">
    <property type="entry name" value="GNK2"/>
    <property type="match status" value="2"/>
</dbReference>
<keyword evidence="2" id="KW-0723">Serine/threonine-protein kinase</keyword>
<gene>
    <name evidence="21" type="ORF">RND81_10G021000</name>
</gene>
<evidence type="ECO:0000256" key="4">
    <source>
        <dbReference type="ARBA" id="ARBA00022679"/>
    </source>
</evidence>
<keyword evidence="11 17" id="KW-1133">Transmembrane helix</keyword>
<feature type="chain" id="PRO_5043362726" description="Cysteine-rich receptor-like protein kinase 10" evidence="18">
    <location>
        <begin position="26"/>
        <end position="664"/>
    </location>
</feature>
<keyword evidence="8 15" id="KW-0547">Nucleotide-binding</keyword>
<dbReference type="CDD" id="cd14066">
    <property type="entry name" value="STKc_IRAK"/>
    <property type="match status" value="1"/>
</dbReference>
<keyword evidence="13" id="KW-0675">Receptor</keyword>
<evidence type="ECO:0000256" key="13">
    <source>
        <dbReference type="ARBA" id="ARBA00023170"/>
    </source>
</evidence>